<evidence type="ECO:0000313" key="2">
    <source>
        <dbReference type="EMBL" id="MYM39745.1"/>
    </source>
</evidence>
<dbReference type="Pfam" id="PF01042">
    <property type="entry name" value="Ribonuc_L-PSP"/>
    <property type="match status" value="1"/>
</dbReference>
<comment type="similarity">
    <text evidence="1">Belongs to the RutC family.</text>
</comment>
<dbReference type="Gene3D" id="3.30.1330.40">
    <property type="entry name" value="RutC-like"/>
    <property type="match status" value="1"/>
</dbReference>
<reference evidence="2 3" key="1">
    <citation type="submission" date="2019-12" db="EMBL/GenBank/DDBJ databases">
        <title>Novel species isolated from a subtropical stream in China.</title>
        <authorList>
            <person name="Lu H."/>
        </authorList>
    </citation>
    <scope>NUCLEOTIDE SEQUENCE [LARGE SCALE GENOMIC DNA]</scope>
    <source>
        <strain evidence="2 3">CY13W</strain>
    </source>
</reference>
<evidence type="ECO:0000256" key="1">
    <source>
        <dbReference type="ARBA" id="ARBA00010552"/>
    </source>
</evidence>
<dbReference type="InterPro" id="IPR035959">
    <property type="entry name" value="RutC-like_sf"/>
</dbReference>
<dbReference type="CDD" id="cd00448">
    <property type="entry name" value="YjgF_YER057c_UK114_family"/>
    <property type="match status" value="1"/>
</dbReference>
<dbReference type="EMBL" id="WWCM01000006">
    <property type="protein sequence ID" value="MYM39745.1"/>
    <property type="molecule type" value="Genomic_DNA"/>
</dbReference>
<evidence type="ECO:0000313" key="3">
    <source>
        <dbReference type="Proteomes" id="UP000478090"/>
    </source>
</evidence>
<dbReference type="SUPFAM" id="SSF55298">
    <property type="entry name" value="YjgF-like"/>
    <property type="match status" value="1"/>
</dbReference>
<dbReference type="PROSITE" id="PS01094">
    <property type="entry name" value="UPF0076"/>
    <property type="match status" value="1"/>
</dbReference>
<dbReference type="InterPro" id="IPR006175">
    <property type="entry name" value="YjgF/YER057c/UK114"/>
</dbReference>
<sequence length="136" mass="14595">MAALYAAPAAQATQFYNKGAEAGLPFSLAVRAGDYIFISGQLGTGPGGLVKGFEAQSKQAMENIAAILKGHNLNMDDVVKCTVMLTDMSKWGDFNRIYTGYFRPERLPARSAMGVSALALGGEVEIECIAYLPRRL</sequence>
<protein>
    <submittedName>
        <fullName evidence="2">RidA family protein</fullName>
    </submittedName>
</protein>
<comment type="caution">
    <text evidence="2">The sequence shown here is derived from an EMBL/GenBank/DDBJ whole genome shotgun (WGS) entry which is preliminary data.</text>
</comment>
<dbReference type="InterPro" id="IPR019897">
    <property type="entry name" value="RidA_CS"/>
</dbReference>
<keyword evidence="3" id="KW-1185">Reference proteome</keyword>
<name>A0ABW9VMA9_9BURK</name>
<organism evidence="2 3">
    <name type="scientific">Duganella qianjiadongensis</name>
    <dbReference type="NCBI Taxonomy" id="2692176"/>
    <lineage>
        <taxon>Bacteria</taxon>
        <taxon>Pseudomonadati</taxon>
        <taxon>Pseudomonadota</taxon>
        <taxon>Betaproteobacteria</taxon>
        <taxon>Burkholderiales</taxon>
        <taxon>Oxalobacteraceae</taxon>
        <taxon>Telluria group</taxon>
        <taxon>Duganella</taxon>
    </lineage>
</organism>
<dbReference type="Proteomes" id="UP000478090">
    <property type="component" value="Unassembled WGS sequence"/>
</dbReference>
<gene>
    <name evidence="2" type="ORF">GTP27_10430</name>
</gene>
<accession>A0ABW9VMA9</accession>
<dbReference type="PANTHER" id="PTHR11803:SF39">
    <property type="entry name" value="2-IMINOBUTANOATE_2-IMINOPROPANOATE DEAMINASE"/>
    <property type="match status" value="1"/>
</dbReference>
<dbReference type="PANTHER" id="PTHR11803">
    <property type="entry name" value="2-IMINOBUTANOATE/2-IMINOPROPANOATE DEAMINASE RIDA"/>
    <property type="match status" value="1"/>
</dbReference>
<proteinExistence type="inferred from homology"/>